<dbReference type="PANTHER" id="PTHR33204">
    <property type="entry name" value="TRANSCRIPTIONAL REGULATOR, MARR FAMILY"/>
    <property type="match status" value="1"/>
</dbReference>
<comment type="caution">
    <text evidence="5">The sequence shown here is derived from an EMBL/GenBank/DDBJ whole genome shotgun (WGS) entry which is preliminary data.</text>
</comment>
<evidence type="ECO:0000256" key="3">
    <source>
        <dbReference type="ARBA" id="ARBA00023163"/>
    </source>
</evidence>
<dbReference type="PROSITE" id="PS51118">
    <property type="entry name" value="HTH_HXLR"/>
    <property type="match status" value="1"/>
</dbReference>
<dbReference type="Gene3D" id="1.10.10.10">
    <property type="entry name" value="Winged helix-like DNA-binding domain superfamily/Winged helix DNA-binding domain"/>
    <property type="match status" value="1"/>
</dbReference>
<proteinExistence type="predicted"/>
<dbReference type="SUPFAM" id="SSF46785">
    <property type="entry name" value="Winged helix' DNA-binding domain"/>
    <property type="match status" value="1"/>
</dbReference>
<evidence type="ECO:0000259" key="4">
    <source>
        <dbReference type="PROSITE" id="PS51118"/>
    </source>
</evidence>
<evidence type="ECO:0000256" key="2">
    <source>
        <dbReference type="ARBA" id="ARBA00023125"/>
    </source>
</evidence>
<sequence length="112" mass="13023">MTKCKSPVVNALKLIGGKWKIAIIYNLRAEPIRFGELKRILSPITQQMLTKQLRELERDLLIRRKVFEVIPPRVEYSLTEFGQSFMPVMNSLCQWSSEHEDLMETLSDAELS</sequence>
<evidence type="ECO:0000313" key="6">
    <source>
        <dbReference type="Proteomes" id="UP000315889"/>
    </source>
</evidence>
<dbReference type="Pfam" id="PF01638">
    <property type="entry name" value="HxlR"/>
    <property type="match status" value="1"/>
</dbReference>
<organism evidence="5 6">
    <name type="scientific">SAR92 clade bacterium</name>
    <dbReference type="NCBI Taxonomy" id="2315479"/>
    <lineage>
        <taxon>Bacteria</taxon>
        <taxon>Pseudomonadati</taxon>
        <taxon>Pseudomonadota</taxon>
        <taxon>Gammaproteobacteria</taxon>
        <taxon>Cellvibrionales</taxon>
        <taxon>Porticoccaceae</taxon>
        <taxon>SAR92 clade</taxon>
    </lineage>
</organism>
<dbReference type="PANTHER" id="PTHR33204:SF29">
    <property type="entry name" value="TRANSCRIPTIONAL REGULATOR"/>
    <property type="match status" value="1"/>
</dbReference>
<dbReference type="GO" id="GO:0003677">
    <property type="term" value="F:DNA binding"/>
    <property type="evidence" value="ECO:0007669"/>
    <property type="project" value="UniProtKB-KW"/>
</dbReference>
<reference evidence="5 6" key="1">
    <citation type="submission" date="2019-02" db="EMBL/GenBank/DDBJ databases">
        <title>Prokaryotic population dynamics and viral predation in marine succession experiment using metagenomics: the confinement effect.</title>
        <authorList>
            <person name="Haro-Moreno J.M."/>
            <person name="Rodriguez-Valera F."/>
            <person name="Lopez-Perez M."/>
        </authorList>
    </citation>
    <scope>NUCLEOTIDE SEQUENCE [LARGE SCALE GENOMIC DNA]</scope>
    <source>
        <strain evidence="5">MED-G170</strain>
    </source>
</reference>
<name>A0A520MP99_9GAMM</name>
<feature type="domain" description="HTH hxlR-type" evidence="4">
    <location>
        <begin position="4"/>
        <end position="104"/>
    </location>
</feature>
<gene>
    <name evidence="5" type="ORF">EVB03_01445</name>
</gene>
<evidence type="ECO:0000313" key="5">
    <source>
        <dbReference type="EMBL" id="RZO23052.1"/>
    </source>
</evidence>
<keyword evidence="2" id="KW-0238">DNA-binding</keyword>
<evidence type="ECO:0000256" key="1">
    <source>
        <dbReference type="ARBA" id="ARBA00023015"/>
    </source>
</evidence>
<dbReference type="InterPro" id="IPR036390">
    <property type="entry name" value="WH_DNA-bd_sf"/>
</dbReference>
<keyword evidence="3" id="KW-0804">Transcription</keyword>
<accession>A0A520MP99</accession>
<protein>
    <submittedName>
        <fullName evidence="5">Transcriptional regulator</fullName>
    </submittedName>
</protein>
<dbReference type="InterPro" id="IPR036388">
    <property type="entry name" value="WH-like_DNA-bd_sf"/>
</dbReference>
<dbReference type="InterPro" id="IPR002577">
    <property type="entry name" value="HTH_HxlR"/>
</dbReference>
<dbReference type="Proteomes" id="UP000315889">
    <property type="component" value="Unassembled WGS sequence"/>
</dbReference>
<dbReference type="EMBL" id="SHBP01000001">
    <property type="protein sequence ID" value="RZO23052.1"/>
    <property type="molecule type" value="Genomic_DNA"/>
</dbReference>
<keyword evidence="1" id="KW-0805">Transcription regulation</keyword>
<dbReference type="AlphaFoldDB" id="A0A520MP99"/>